<dbReference type="InterPro" id="IPR035780">
    <property type="entry name" value="SPRY_Ssh4-like"/>
</dbReference>
<dbReference type="SMART" id="SM00449">
    <property type="entry name" value="SPRY"/>
    <property type="match status" value="1"/>
</dbReference>
<dbReference type="EMBL" id="SGPL01000144">
    <property type="protein sequence ID" value="THH16740.1"/>
    <property type="molecule type" value="Genomic_DNA"/>
</dbReference>
<feature type="compositionally biased region" description="Pro residues" evidence="5">
    <location>
        <begin position="522"/>
        <end position="534"/>
    </location>
</feature>
<proteinExistence type="predicted"/>
<feature type="compositionally biased region" description="Low complexity" evidence="5">
    <location>
        <begin position="541"/>
        <end position="554"/>
    </location>
</feature>
<dbReference type="Pfam" id="PF00622">
    <property type="entry name" value="SPRY"/>
    <property type="match status" value="1"/>
</dbReference>
<feature type="region of interest" description="Disordered" evidence="5">
    <location>
        <begin position="366"/>
        <end position="581"/>
    </location>
</feature>
<dbReference type="InterPro" id="IPR001870">
    <property type="entry name" value="B30.2/SPRY"/>
</dbReference>
<evidence type="ECO:0000259" key="7">
    <source>
        <dbReference type="PROSITE" id="PS50188"/>
    </source>
</evidence>
<comment type="subcellular location">
    <subcellularLocation>
        <location evidence="1">Membrane</location>
        <topology evidence="1">Single-pass membrane protein</topology>
    </subcellularLocation>
</comment>
<dbReference type="CDD" id="cd12910">
    <property type="entry name" value="SPRY_SSH4_like"/>
    <property type="match status" value="1"/>
</dbReference>
<keyword evidence="2 6" id="KW-0812">Transmembrane</keyword>
<dbReference type="PROSITE" id="PS50188">
    <property type="entry name" value="B302_SPRY"/>
    <property type="match status" value="1"/>
</dbReference>
<feature type="region of interest" description="Disordered" evidence="5">
    <location>
        <begin position="608"/>
        <end position="633"/>
    </location>
</feature>
<dbReference type="InterPro" id="IPR043136">
    <property type="entry name" value="B30.2/SPRY_sf"/>
</dbReference>
<evidence type="ECO:0000256" key="2">
    <source>
        <dbReference type="ARBA" id="ARBA00022692"/>
    </source>
</evidence>
<dbReference type="OrthoDB" id="258495at2759"/>
<name>A0A4S4M1V0_9AGAM</name>
<evidence type="ECO:0000256" key="1">
    <source>
        <dbReference type="ARBA" id="ARBA00004167"/>
    </source>
</evidence>
<dbReference type="InterPro" id="IPR013320">
    <property type="entry name" value="ConA-like_dom_sf"/>
</dbReference>
<reference evidence="8 9" key="1">
    <citation type="submission" date="2019-02" db="EMBL/GenBank/DDBJ databases">
        <title>Genome sequencing of the rare red list fungi Bondarzewia mesenterica.</title>
        <authorList>
            <person name="Buettner E."/>
            <person name="Kellner H."/>
        </authorList>
    </citation>
    <scope>NUCLEOTIDE SEQUENCE [LARGE SCALE GENOMIC DNA]</scope>
    <source>
        <strain evidence="8 9">DSM 108281</strain>
    </source>
</reference>
<protein>
    <recommendedName>
        <fullName evidence="7">B30.2/SPRY domain-containing protein</fullName>
    </recommendedName>
</protein>
<dbReference type="InterPro" id="IPR050618">
    <property type="entry name" value="Ubq-SigPath_Reg"/>
</dbReference>
<evidence type="ECO:0000256" key="4">
    <source>
        <dbReference type="ARBA" id="ARBA00023136"/>
    </source>
</evidence>
<evidence type="ECO:0000313" key="9">
    <source>
        <dbReference type="Proteomes" id="UP000310158"/>
    </source>
</evidence>
<feature type="transmembrane region" description="Helical" evidence="6">
    <location>
        <begin position="53"/>
        <end position="81"/>
    </location>
</feature>
<evidence type="ECO:0000256" key="3">
    <source>
        <dbReference type="ARBA" id="ARBA00022989"/>
    </source>
</evidence>
<feature type="domain" description="B30.2/SPRY" evidence="7">
    <location>
        <begin position="143"/>
        <end position="328"/>
    </location>
</feature>
<gene>
    <name evidence="8" type="ORF">EW146_g3940</name>
</gene>
<keyword evidence="9" id="KW-1185">Reference proteome</keyword>
<keyword evidence="4 6" id="KW-0472">Membrane</keyword>
<dbReference type="Proteomes" id="UP000310158">
    <property type="component" value="Unassembled WGS sequence"/>
</dbReference>
<dbReference type="Gene3D" id="2.60.120.920">
    <property type="match status" value="1"/>
</dbReference>
<organism evidence="8 9">
    <name type="scientific">Bondarzewia mesenterica</name>
    <dbReference type="NCBI Taxonomy" id="1095465"/>
    <lineage>
        <taxon>Eukaryota</taxon>
        <taxon>Fungi</taxon>
        <taxon>Dikarya</taxon>
        <taxon>Basidiomycota</taxon>
        <taxon>Agaricomycotina</taxon>
        <taxon>Agaricomycetes</taxon>
        <taxon>Russulales</taxon>
        <taxon>Bondarzewiaceae</taxon>
        <taxon>Bondarzewia</taxon>
    </lineage>
</organism>
<sequence>MDETAVKRAVEHTFSDASVHITTTAQYALRNALNNVQEPVLDDPRRRESPSDALLVLLPLLIVLSTFLFLLLLFLLGVILLRRRRGIALRDSDGPVDMSREDLIEGEGGFEGVESRWLESVSEGERRSYLRAKDFQLQYPPNSMPTDITLSQFLSIQEKGVSAWSFDPDYEALSSLLVHARTELTFLPDPSSATSVQSNLPLPKLNEVYYWEVKMFDLPESTNVAIGLATKPFPAFRLPGHSRHSVAYHSNGDKSYNYPFTATTFGSTLKEGDVLGVGYRPRSGTVFFTRNGRKMEDAFIGLNNWNLFPTIGADGPCSLHVNLGQAGFVFIEANVKKWGLAPSVGTLAPPPAYGSERGSILLEAGGGVIPSSVDSSQSPSTRRLHRHRRPRNVPSSNAPIASSPLRGGSITPPAPPLTPPPPITPIDEEPEGDSIGPSTRGYISPTDSAFHAPPNIHIPASLPDEGEASGSAPQSPTCSLSPTRAVGANPFIPEPRRQSSSTHDGRPDSELAPVQVQHIPLPESPISPGNPPTPNVRDIHLQALSGSSSSSSQDSDADADVLRNETASLSRREPPAYSPLDAYTYSEGVHIDLPAEVISAALERGTIPSNVMAAAHGSSRSERRRSRRRGNPS</sequence>
<keyword evidence="3 6" id="KW-1133">Transmembrane helix</keyword>
<feature type="compositionally biased region" description="Pro residues" evidence="5">
    <location>
        <begin position="412"/>
        <end position="424"/>
    </location>
</feature>
<evidence type="ECO:0000256" key="6">
    <source>
        <dbReference type="SAM" id="Phobius"/>
    </source>
</evidence>
<dbReference type="AlphaFoldDB" id="A0A4S4M1V0"/>
<dbReference type="InterPro" id="IPR003877">
    <property type="entry name" value="SPRY_dom"/>
</dbReference>
<evidence type="ECO:0000256" key="5">
    <source>
        <dbReference type="SAM" id="MobiDB-lite"/>
    </source>
</evidence>
<feature type="compositionally biased region" description="Low complexity" evidence="5">
    <location>
        <begin position="371"/>
        <end position="380"/>
    </location>
</feature>
<dbReference type="GO" id="GO:0016020">
    <property type="term" value="C:membrane"/>
    <property type="evidence" value="ECO:0007669"/>
    <property type="project" value="UniProtKB-SubCell"/>
</dbReference>
<dbReference type="PANTHER" id="PTHR12864">
    <property type="entry name" value="RAN BINDING PROTEIN 9-RELATED"/>
    <property type="match status" value="1"/>
</dbReference>
<comment type="caution">
    <text evidence="8">The sequence shown here is derived from an EMBL/GenBank/DDBJ whole genome shotgun (WGS) entry which is preliminary data.</text>
</comment>
<feature type="compositionally biased region" description="Polar residues" evidence="5">
    <location>
        <begin position="471"/>
        <end position="482"/>
    </location>
</feature>
<dbReference type="SUPFAM" id="SSF49899">
    <property type="entry name" value="Concanavalin A-like lectins/glucanases"/>
    <property type="match status" value="1"/>
</dbReference>
<evidence type="ECO:0000313" key="8">
    <source>
        <dbReference type="EMBL" id="THH16740.1"/>
    </source>
</evidence>
<feature type="compositionally biased region" description="Basic residues" evidence="5">
    <location>
        <begin position="622"/>
        <end position="633"/>
    </location>
</feature>
<feature type="compositionally biased region" description="Basic residues" evidence="5">
    <location>
        <begin position="382"/>
        <end position="391"/>
    </location>
</feature>
<accession>A0A4S4M1V0</accession>